<dbReference type="GO" id="GO:0015031">
    <property type="term" value="P:protein transport"/>
    <property type="evidence" value="ECO:0007669"/>
    <property type="project" value="UniProtKB-UniRule"/>
</dbReference>
<dbReference type="InterPro" id="IPR003538">
    <property type="entry name" value="TonB"/>
</dbReference>
<keyword evidence="5 13" id="KW-1003">Cell membrane</keyword>
<feature type="compositionally biased region" description="Pro residues" evidence="14">
    <location>
        <begin position="184"/>
        <end position="197"/>
    </location>
</feature>
<reference evidence="17" key="1">
    <citation type="submission" date="2016-10" db="EMBL/GenBank/DDBJ databases">
        <authorList>
            <person name="Varghese N."/>
            <person name="Submissions S."/>
        </authorList>
    </citation>
    <scope>NUCLEOTIDE SEQUENCE [LARGE SCALE GENOMIC DNA]</scope>
    <source>
        <strain evidence="17">CCM 7469</strain>
    </source>
</reference>
<gene>
    <name evidence="16" type="ORF">SAMN05216272_10761</name>
</gene>
<evidence type="ECO:0000313" key="16">
    <source>
        <dbReference type="EMBL" id="SDI24640.1"/>
    </source>
</evidence>
<accession>A0A1G8J1T7</accession>
<evidence type="ECO:0000256" key="13">
    <source>
        <dbReference type="RuleBase" id="RU362123"/>
    </source>
</evidence>
<sequence>MSPSHSRSSAGSALAASADDHSSSPASGDEGLALPCVNAQRGQEASLRLVDCSGARRDEEVPAAEEVLNPYAAPVDGEADAVAARPGGWWKSSALAVALHLGIVAGLIWLMPAPSELNLGQGELPKAMQVSVVQLAKKPEPVQQPPAAAPEPQPAPPQPQVEPPKPEPPKPRPKPAEKALPKVAPKPKPKPTPQPDPEPAEEARSATPTPSTPPPPAAPVSGQTTAGAQSAPTGAQGPAGLPTGSLNDSDIKPLRMDSPSYPPMAQRRGIEGHVKVLFTITAEGRIEDIQVLESSPPRLFDSAVSQAMAKWRFEPRVSGGRIVARQATKVFFFKLEGRR</sequence>
<evidence type="ECO:0000256" key="3">
    <source>
        <dbReference type="ARBA" id="ARBA00022362"/>
    </source>
</evidence>
<protein>
    <recommendedName>
        <fullName evidence="3 13">Protein TonB</fullName>
    </recommendedName>
</protein>
<comment type="subunit">
    <text evidence="12">Homodimer. Forms a complex with the accessory proteins ExbB and ExbD.</text>
</comment>
<dbReference type="GO" id="GO:0030288">
    <property type="term" value="C:outer membrane-bounded periplasmic space"/>
    <property type="evidence" value="ECO:0007669"/>
    <property type="project" value="InterPro"/>
</dbReference>
<keyword evidence="17" id="KW-1185">Reference proteome</keyword>
<dbReference type="GO" id="GO:0055085">
    <property type="term" value="P:transmembrane transport"/>
    <property type="evidence" value="ECO:0007669"/>
    <property type="project" value="InterPro"/>
</dbReference>
<feature type="compositionally biased region" description="Basic and acidic residues" evidence="14">
    <location>
        <begin position="164"/>
        <end position="180"/>
    </location>
</feature>
<comment type="subcellular location">
    <subcellularLocation>
        <location evidence="1 13">Cell inner membrane</location>
        <topology evidence="1 13">Single-pass membrane protein</topology>
        <orientation evidence="1 13">Periplasmic side</orientation>
    </subcellularLocation>
</comment>
<evidence type="ECO:0000256" key="4">
    <source>
        <dbReference type="ARBA" id="ARBA00022448"/>
    </source>
</evidence>
<keyword evidence="7" id="KW-0812">Transmembrane</keyword>
<evidence type="ECO:0000313" key="17">
    <source>
        <dbReference type="Proteomes" id="UP000199636"/>
    </source>
</evidence>
<dbReference type="GO" id="GO:0015891">
    <property type="term" value="P:siderophore transport"/>
    <property type="evidence" value="ECO:0007669"/>
    <property type="project" value="InterPro"/>
</dbReference>
<evidence type="ECO:0000256" key="2">
    <source>
        <dbReference type="ARBA" id="ARBA00006555"/>
    </source>
</evidence>
<comment type="function">
    <text evidence="13">Interacts with outer membrane receptor proteins that carry out high-affinity binding and energy dependent uptake into the periplasmic space of specific substrates. It could act to transduce energy from the cytoplasmic membrane to specific energy-requiring processes in the outer membrane, resulting in the release into the periplasm of ligands bound by these outer membrane proteins.</text>
</comment>
<feature type="region of interest" description="Disordered" evidence="14">
    <location>
        <begin position="1"/>
        <end position="31"/>
    </location>
</feature>
<dbReference type="RefSeq" id="WP_090264198.1">
    <property type="nucleotide sequence ID" value="NZ_FNDS01000007.1"/>
</dbReference>
<evidence type="ECO:0000256" key="8">
    <source>
        <dbReference type="ARBA" id="ARBA00022737"/>
    </source>
</evidence>
<dbReference type="PANTHER" id="PTHR33446:SF8">
    <property type="entry name" value="PROTEIN TONB"/>
    <property type="match status" value="1"/>
</dbReference>
<dbReference type="SUPFAM" id="SSF74653">
    <property type="entry name" value="TolA/TonB C-terminal domain"/>
    <property type="match status" value="1"/>
</dbReference>
<dbReference type="OrthoDB" id="1628901at2"/>
<dbReference type="EMBL" id="FNDS01000007">
    <property type="protein sequence ID" value="SDI24640.1"/>
    <property type="molecule type" value="Genomic_DNA"/>
</dbReference>
<feature type="region of interest" description="Disordered" evidence="14">
    <location>
        <begin position="139"/>
        <end position="266"/>
    </location>
</feature>
<keyword evidence="9 13" id="KW-0653">Protein transport</keyword>
<evidence type="ECO:0000256" key="10">
    <source>
        <dbReference type="ARBA" id="ARBA00022989"/>
    </source>
</evidence>
<feature type="compositionally biased region" description="Polar residues" evidence="14">
    <location>
        <begin position="221"/>
        <end position="233"/>
    </location>
</feature>
<evidence type="ECO:0000256" key="12">
    <source>
        <dbReference type="ARBA" id="ARBA00025849"/>
    </source>
</evidence>
<dbReference type="NCBIfam" id="TIGR01352">
    <property type="entry name" value="tonB_Cterm"/>
    <property type="match status" value="1"/>
</dbReference>
<dbReference type="Pfam" id="PF03544">
    <property type="entry name" value="TonB_C"/>
    <property type="match status" value="1"/>
</dbReference>
<comment type="similarity">
    <text evidence="2 13">Belongs to the TonB family.</text>
</comment>
<evidence type="ECO:0000256" key="5">
    <source>
        <dbReference type="ARBA" id="ARBA00022475"/>
    </source>
</evidence>
<evidence type="ECO:0000256" key="14">
    <source>
        <dbReference type="SAM" id="MobiDB-lite"/>
    </source>
</evidence>
<dbReference type="InterPro" id="IPR006260">
    <property type="entry name" value="TonB/TolA_C"/>
</dbReference>
<feature type="domain" description="TonB C-terminal" evidence="15">
    <location>
        <begin position="246"/>
        <end position="339"/>
    </location>
</feature>
<keyword evidence="8" id="KW-0677">Repeat</keyword>
<keyword evidence="13" id="KW-0735">Signal-anchor</keyword>
<keyword evidence="4 13" id="KW-0813">Transport</keyword>
<organism evidence="16 17">
    <name type="scientific">Pseudomonas panipatensis</name>
    <dbReference type="NCBI Taxonomy" id="428992"/>
    <lineage>
        <taxon>Bacteria</taxon>
        <taxon>Pseudomonadati</taxon>
        <taxon>Pseudomonadota</taxon>
        <taxon>Gammaproteobacteria</taxon>
        <taxon>Pseudomonadales</taxon>
        <taxon>Pseudomonadaceae</taxon>
        <taxon>Pseudomonas</taxon>
    </lineage>
</organism>
<dbReference type="PANTHER" id="PTHR33446">
    <property type="entry name" value="PROTEIN TONB-RELATED"/>
    <property type="match status" value="1"/>
</dbReference>
<dbReference type="PROSITE" id="PS52015">
    <property type="entry name" value="TONB_CTD"/>
    <property type="match status" value="1"/>
</dbReference>
<dbReference type="PRINTS" id="PR01374">
    <property type="entry name" value="TONBPROTEIN"/>
</dbReference>
<feature type="compositionally biased region" description="Low complexity" evidence="14">
    <location>
        <begin position="1"/>
        <end position="28"/>
    </location>
</feature>
<evidence type="ECO:0000256" key="1">
    <source>
        <dbReference type="ARBA" id="ARBA00004383"/>
    </source>
</evidence>
<keyword evidence="11" id="KW-0472">Membrane</keyword>
<dbReference type="GO" id="GO:0098797">
    <property type="term" value="C:plasma membrane protein complex"/>
    <property type="evidence" value="ECO:0007669"/>
    <property type="project" value="TreeGrafter"/>
</dbReference>
<evidence type="ECO:0000256" key="9">
    <source>
        <dbReference type="ARBA" id="ARBA00022927"/>
    </source>
</evidence>
<feature type="compositionally biased region" description="Pro residues" evidence="14">
    <location>
        <begin position="142"/>
        <end position="163"/>
    </location>
</feature>
<dbReference type="InterPro" id="IPR051045">
    <property type="entry name" value="TonB-dependent_transducer"/>
</dbReference>
<proteinExistence type="inferred from homology"/>
<dbReference type="GO" id="GO:0031992">
    <property type="term" value="F:energy transducer activity"/>
    <property type="evidence" value="ECO:0007669"/>
    <property type="project" value="InterPro"/>
</dbReference>
<evidence type="ECO:0000256" key="6">
    <source>
        <dbReference type="ARBA" id="ARBA00022519"/>
    </source>
</evidence>
<dbReference type="Gene3D" id="3.30.2420.10">
    <property type="entry name" value="TonB"/>
    <property type="match status" value="1"/>
</dbReference>
<dbReference type="AlphaFoldDB" id="A0A1G8J1T7"/>
<evidence type="ECO:0000256" key="11">
    <source>
        <dbReference type="ARBA" id="ARBA00023136"/>
    </source>
</evidence>
<keyword evidence="10" id="KW-1133">Transmembrane helix</keyword>
<evidence type="ECO:0000256" key="7">
    <source>
        <dbReference type="ARBA" id="ARBA00022692"/>
    </source>
</evidence>
<name>A0A1G8J1T7_9PSED</name>
<dbReference type="STRING" id="428992.SAMN05216272_10761"/>
<evidence type="ECO:0000259" key="15">
    <source>
        <dbReference type="PROSITE" id="PS52015"/>
    </source>
</evidence>
<keyword evidence="6 13" id="KW-0997">Cell inner membrane</keyword>
<dbReference type="Proteomes" id="UP000199636">
    <property type="component" value="Unassembled WGS sequence"/>
</dbReference>
<dbReference type="InterPro" id="IPR037682">
    <property type="entry name" value="TonB_C"/>
</dbReference>